<name>A0A5B7H7A9_PORTR</name>
<feature type="region of interest" description="Disordered" evidence="1">
    <location>
        <begin position="48"/>
        <end position="67"/>
    </location>
</feature>
<evidence type="ECO:0000313" key="3">
    <source>
        <dbReference type="Proteomes" id="UP000324222"/>
    </source>
</evidence>
<protein>
    <submittedName>
        <fullName evidence="2">Uncharacterized protein</fullName>
    </submittedName>
</protein>
<dbReference type="Proteomes" id="UP000324222">
    <property type="component" value="Unassembled WGS sequence"/>
</dbReference>
<dbReference type="AlphaFoldDB" id="A0A5B7H7A9"/>
<keyword evidence="3" id="KW-1185">Reference proteome</keyword>
<sequence>MKPSQQTKYCEMVVDTKSIIQASIDISPHHVMPVPNCLCRQLTQSVGRTGAPSLHPPGQRAAMPMIP</sequence>
<evidence type="ECO:0000256" key="1">
    <source>
        <dbReference type="SAM" id="MobiDB-lite"/>
    </source>
</evidence>
<proteinExistence type="predicted"/>
<reference evidence="2 3" key="1">
    <citation type="submission" date="2019-05" db="EMBL/GenBank/DDBJ databases">
        <title>Another draft genome of Portunus trituberculatus and its Hox gene families provides insights of decapod evolution.</title>
        <authorList>
            <person name="Jeong J.-H."/>
            <person name="Song I."/>
            <person name="Kim S."/>
            <person name="Choi T."/>
            <person name="Kim D."/>
            <person name="Ryu S."/>
            <person name="Kim W."/>
        </authorList>
    </citation>
    <scope>NUCLEOTIDE SEQUENCE [LARGE SCALE GENOMIC DNA]</scope>
    <source>
        <tissue evidence="2">Muscle</tissue>
    </source>
</reference>
<evidence type="ECO:0000313" key="2">
    <source>
        <dbReference type="EMBL" id="MPC65207.1"/>
    </source>
</evidence>
<comment type="caution">
    <text evidence="2">The sequence shown here is derived from an EMBL/GenBank/DDBJ whole genome shotgun (WGS) entry which is preliminary data.</text>
</comment>
<organism evidence="2 3">
    <name type="scientific">Portunus trituberculatus</name>
    <name type="common">Swimming crab</name>
    <name type="synonym">Neptunus trituberculatus</name>
    <dbReference type="NCBI Taxonomy" id="210409"/>
    <lineage>
        <taxon>Eukaryota</taxon>
        <taxon>Metazoa</taxon>
        <taxon>Ecdysozoa</taxon>
        <taxon>Arthropoda</taxon>
        <taxon>Crustacea</taxon>
        <taxon>Multicrustacea</taxon>
        <taxon>Malacostraca</taxon>
        <taxon>Eumalacostraca</taxon>
        <taxon>Eucarida</taxon>
        <taxon>Decapoda</taxon>
        <taxon>Pleocyemata</taxon>
        <taxon>Brachyura</taxon>
        <taxon>Eubrachyura</taxon>
        <taxon>Portunoidea</taxon>
        <taxon>Portunidae</taxon>
        <taxon>Portuninae</taxon>
        <taxon>Portunus</taxon>
    </lineage>
</organism>
<gene>
    <name evidence="2" type="ORF">E2C01_059338</name>
</gene>
<accession>A0A5B7H7A9</accession>
<dbReference type="EMBL" id="VSRR010023050">
    <property type="protein sequence ID" value="MPC65207.1"/>
    <property type="molecule type" value="Genomic_DNA"/>
</dbReference>